<keyword evidence="2" id="KW-1185">Reference proteome</keyword>
<comment type="caution">
    <text evidence="1">The sequence shown here is derived from an EMBL/GenBank/DDBJ whole genome shotgun (WGS) entry which is preliminary data.</text>
</comment>
<protein>
    <submittedName>
        <fullName evidence="1">Uncharacterized protein</fullName>
    </submittedName>
</protein>
<sequence length="196" mass="22134">MSRIPTDDDSFVYHISDSSGSADLCVDHTTVQPTIVWGLWRLKRSLGLRSGENLAIALFRQGIVRFSFRRQVHHSVLHHRLAEAKVFFEPQSLVENSVTTFQNVLSTLLICEFTIDLRRRNTKTLTTGQSAVTLPTLSFQENPAQSQSIRRTVLGRLHESIMTEMGESDDPMDIDNLTLNSVELDDPDDYEINSSA</sequence>
<dbReference type="AlphaFoldDB" id="A0AAV4ZWE5"/>
<evidence type="ECO:0000313" key="2">
    <source>
        <dbReference type="Proteomes" id="UP001050691"/>
    </source>
</evidence>
<dbReference type="EMBL" id="BPWL01000001">
    <property type="protein sequence ID" value="GJJ06151.1"/>
    <property type="molecule type" value="Genomic_DNA"/>
</dbReference>
<evidence type="ECO:0000313" key="1">
    <source>
        <dbReference type="EMBL" id="GJJ06151.1"/>
    </source>
</evidence>
<gene>
    <name evidence="1" type="ORF">Clacol_000340</name>
</gene>
<name>A0AAV4ZWE5_9AGAM</name>
<organism evidence="1 2">
    <name type="scientific">Clathrus columnatus</name>
    <dbReference type="NCBI Taxonomy" id="1419009"/>
    <lineage>
        <taxon>Eukaryota</taxon>
        <taxon>Fungi</taxon>
        <taxon>Dikarya</taxon>
        <taxon>Basidiomycota</taxon>
        <taxon>Agaricomycotina</taxon>
        <taxon>Agaricomycetes</taxon>
        <taxon>Phallomycetidae</taxon>
        <taxon>Phallales</taxon>
        <taxon>Clathraceae</taxon>
        <taxon>Clathrus</taxon>
    </lineage>
</organism>
<reference evidence="1" key="1">
    <citation type="submission" date="2021-10" db="EMBL/GenBank/DDBJ databases">
        <title>De novo Genome Assembly of Clathrus columnatus (Basidiomycota, Fungi) Using Illumina and Nanopore Sequence Data.</title>
        <authorList>
            <person name="Ogiso-Tanaka E."/>
            <person name="Itagaki H."/>
            <person name="Hosoya T."/>
            <person name="Hosaka K."/>
        </authorList>
    </citation>
    <scope>NUCLEOTIDE SEQUENCE</scope>
    <source>
        <strain evidence="1">MO-923</strain>
    </source>
</reference>
<proteinExistence type="predicted"/>
<accession>A0AAV4ZWE5</accession>
<dbReference type="Proteomes" id="UP001050691">
    <property type="component" value="Unassembled WGS sequence"/>
</dbReference>